<name>A0A835U2Y5_VANPL</name>
<dbReference type="EMBL" id="JADCNL010000580">
    <property type="protein sequence ID" value="KAG0446407.1"/>
    <property type="molecule type" value="Genomic_DNA"/>
</dbReference>
<dbReference type="Proteomes" id="UP000639772">
    <property type="component" value="Unassembled WGS sequence"/>
</dbReference>
<dbReference type="AlphaFoldDB" id="A0A835U2Y5"/>
<evidence type="ECO:0000313" key="1">
    <source>
        <dbReference type="EMBL" id="KAG0446402.1"/>
    </source>
</evidence>
<keyword evidence="3" id="KW-1185">Reference proteome</keyword>
<protein>
    <submittedName>
        <fullName evidence="2">Uncharacterized protein</fullName>
    </submittedName>
</protein>
<dbReference type="Proteomes" id="UP000636800">
    <property type="component" value="Unassembled WGS sequence"/>
</dbReference>
<accession>A0A835U2Y5</accession>
<evidence type="ECO:0000313" key="2">
    <source>
        <dbReference type="EMBL" id="KAG0446407.1"/>
    </source>
</evidence>
<evidence type="ECO:0000313" key="4">
    <source>
        <dbReference type="Proteomes" id="UP000639772"/>
    </source>
</evidence>
<sequence length="123" mass="13342">MYIAGGWGEPIMGGQRIPIRSSSSSSLLVAVALLQAQLLLYVVPHIRTVVDTGCQAIVCSASVHCLKHPSGAPAGRGRPHRRCIQPAMGTFAPRSCCREASEDWVRVAVCDRCSCFPPLFHRR</sequence>
<gene>
    <name evidence="2" type="ORF">HPP92_028847</name>
    <name evidence="1" type="ORF">HPP92_028858</name>
</gene>
<proteinExistence type="predicted"/>
<comment type="caution">
    <text evidence="2">The sequence shown here is derived from an EMBL/GenBank/DDBJ whole genome shotgun (WGS) entry which is preliminary data.</text>
</comment>
<dbReference type="EMBL" id="JADCNM010000581">
    <property type="protein sequence ID" value="KAG0446402.1"/>
    <property type="molecule type" value="Genomic_DNA"/>
</dbReference>
<evidence type="ECO:0000313" key="3">
    <source>
        <dbReference type="Proteomes" id="UP000636800"/>
    </source>
</evidence>
<organism evidence="2 3">
    <name type="scientific">Vanilla planifolia</name>
    <name type="common">Vanilla</name>
    <dbReference type="NCBI Taxonomy" id="51239"/>
    <lineage>
        <taxon>Eukaryota</taxon>
        <taxon>Viridiplantae</taxon>
        <taxon>Streptophyta</taxon>
        <taxon>Embryophyta</taxon>
        <taxon>Tracheophyta</taxon>
        <taxon>Spermatophyta</taxon>
        <taxon>Magnoliopsida</taxon>
        <taxon>Liliopsida</taxon>
        <taxon>Asparagales</taxon>
        <taxon>Orchidaceae</taxon>
        <taxon>Vanilloideae</taxon>
        <taxon>Vanilleae</taxon>
        <taxon>Vanilla</taxon>
    </lineage>
</organism>
<reference evidence="3 4" key="1">
    <citation type="journal article" date="2020" name="Nat. Food">
        <title>A phased Vanilla planifolia genome enables genetic improvement of flavour and production.</title>
        <authorList>
            <person name="Hasing T."/>
            <person name="Tang H."/>
            <person name="Brym M."/>
            <person name="Khazi F."/>
            <person name="Huang T."/>
            <person name="Chambers A.H."/>
        </authorList>
    </citation>
    <scope>NUCLEOTIDE SEQUENCE [LARGE SCALE GENOMIC DNA]</scope>
    <source>
        <tissue evidence="2">Leaf</tissue>
    </source>
</reference>